<keyword evidence="2" id="KW-1185">Reference proteome</keyword>
<organism evidence="1 2">
    <name type="scientific">Erwinia phage Hena1</name>
    <dbReference type="NCBI Taxonomy" id="2678601"/>
    <lineage>
        <taxon>Viruses</taxon>
        <taxon>Duplodnaviria</taxon>
        <taxon>Heunggongvirae</taxon>
        <taxon>Uroviricota</taxon>
        <taxon>Caudoviricetes</taxon>
        <taxon>Vequintavirinae</taxon>
        <taxon>Henunavirus</taxon>
        <taxon>Henunavirus hena1</taxon>
    </lineage>
</organism>
<proteinExistence type="predicted"/>
<accession>A0A6B9J601</accession>
<evidence type="ECO:0000313" key="2">
    <source>
        <dbReference type="Proteomes" id="UP000433183"/>
    </source>
</evidence>
<sequence length="123" mass="14406">MSTLVEVDIETISQAYDHLALCQKRGNEVVDRLKSEKMTVKKWIFFEKEITMWDYYTGDYHGWHTAAYYAQRDGKITEHEARCVNLRNRSYDFKVIVEHGTRALLSTSDLRALGNILDTKLED</sequence>
<gene>
    <name evidence="1" type="ORF">Hena1_01950</name>
</gene>
<dbReference type="Proteomes" id="UP000433183">
    <property type="component" value="Segment"/>
</dbReference>
<protein>
    <submittedName>
        <fullName evidence="1">Uncharacterized protein</fullName>
    </submittedName>
</protein>
<name>A0A6B9J601_9CAUD</name>
<reference evidence="1 2" key="1">
    <citation type="submission" date="2019-11" db="EMBL/GenBank/DDBJ databases">
        <title>Characterization of a new Erwinia amylovora bacteriophage.</title>
        <authorList>
            <person name="Valentovich L.N."/>
            <person name="Akhremchuk A.E."/>
            <person name="Besarab N.V."/>
            <person name="Lagonenko A.L."/>
        </authorList>
    </citation>
    <scope>NUCLEOTIDE SEQUENCE [LARGE SCALE GENOMIC DNA]</scope>
</reference>
<dbReference type="EMBL" id="MN732867">
    <property type="protein sequence ID" value="QGZ16345.1"/>
    <property type="molecule type" value="Genomic_DNA"/>
</dbReference>
<evidence type="ECO:0000313" key="1">
    <source>
        <dbReference type="EMBL" id="QGZ16345.1"/>
    </source>
</evidence>